<dbReference type="GO" id="GO:0020037">
    <property type="term" value="F:heme binding"/>
    <property type="evidence" value="ECO:0007669"/>
    <property type="project" value="InterPro"/>
</dbReference>
<evidence type="ECO:0000256" key="1">
    <source>
        <dbReference type="ARBA" id="ARBA00001971"/>
    </source>
</evidence>
<dbReference type="InterPro" id="IPR001128">
    <property type="entry name" value="Cyt_P450"/>
</dbReference>
<dbReference type="PANTHER" id="PTHR24287:SF1">
    <property type="entry name" value="P450, PUTATIVE (EUROFUNG)-RELATED"/>
    <property type="match status" value="1"/>
</dbReference>
<dbReference type="PANTHER" id="PTHR24287">
    <property type="entry name" value="P450, PUTATIVE (EUROFUNG)-RELATED"/>
    <property type="match status" value="1"/>
</dbReference>
<protein>
    <submittedName>
        <fullName evidence="11">Uncharacterized protein</fullName>
    </submittedName>
</protein>
<evidence type="ECO:0000256" key="4">
    <source>
        <dbReference type="ARBA" id="ARBA00022723"/>
    </source>
</evidence>
<dbReference type="GO" id="GO:0005506">
    <property type="term" value="F:iron ion binding"/>
    <property type="evidence" value="ECO:0007669"/>
    <property type="project" value="InterPro"/>
</dbReference>
<keyword evidence="7 9" id="KW-0503">Monooxygenase</keyword>
<evidence type="ECO:0000256" key="3">
    <source>
        <dbReference type="ARBA" id="ARBA00022617"/>
    </source>
</evidence>
<dbReference type="GO" id="GO:0004497">
    <property type="term" value="F:monooxygenase activity"/>
    <property type="evidence" value="ECO:0007669"/>
    <property type="project" value="UniProtKB-KW"/>
</dbReference>
<dbReference type="PRINTS" id="PR00463">
    <property type="entry name" value="EP450I"/>
</dbReference>
<dbReference type="PRINTS" id="PR00385">
    <property type="entry name" value="P450"/>
</dbReference>
<dbReference type="InterPro" id="IPR036396">
    <property type="entry name" value="Cyt_P450_sf"/>
</dbReference>
<keyword evidence="6 8" id="KW-0408">Iron</keyword>
<dbReference type="Gene3D" id="1.10.630.10">
    <property type="entry name" value="Cytochrome P450"/>
    <property type="match status" value="1"/>
</dbReference>
<dbReference type="SUPFAM" id="SSF48264">
    <property type="entry name" value="Cytochrome P450"/>
    <property type="match status" value="1"/>
</dbReference>
<keyword evidence="10" id="KW-0472">Membrane</keyword>
<gene>
    <name evidence="11" type="ORF">RDB_LOCUS196174</name>
</gene>
<dbReference type="GO" id="GO:0016705">
    <property type="term" value="F:oxidoreductase activity, acting on paired donors, with incorporation or reduction of molecular oxygen"/>
    <property type="evidence" value="ECO:0007669"/>
    <property type="project" value="InterPro"/>
</dbReference>
<proteinExistence type="inferred from homology"/>
<dbReference type="PROSITE" id="PS00086">
    <property type="entry name" value="CYTOCHROME_P450"/>
    <property type="match status" value="1"/>
</dbReference>
<evidence type="ECO:0000256" key="9">
    <source>
        <dbReference type="RuleBase" id="RU000461"/>
    </source>
</evidence>
<evidence type="ECO:0000256" key="6">
    <source>
        <dbReference type="ARBA" id="ARBA00023004"/>
    </source>
</evidence>
<dbReference type="AlphaFoldDB" id="A0A8H3DW64"/>
<organism evidence="11 12">
    <name type="scientific">Rhizoctonia solani</name>
    <dbReference type="NCBI Taxonomy" id="456999"/>
    <lineage>
        <taxon>Eukaryota</taxon>
        <taxon>Fungi</taxon>
        <taxon>Dikarya</taxon>
        <taxon>Basidiomycota</taxon>
        <taxon>Agaricomycotina</taxon>
        <taxon>Agaricomycetes</taxon>
        <taxon>Cantharellales</taxon>
        <taxon>Ceratobasidiaceae</taxon>
        <taxon>Rhizoctonia</taxon>
    </lineage>
</organism>
<dbReference type="Pfam" id="PF00067">
    <property type="entry name" value="p450"/>
    <property type="match status" value="1"/>
</dbReference>
<feature type="transmembrane region" description="Helical" evidence="10">
    <location>
        <begin position="48"/>
        <end position="70"/>
    </location>
</feature>
<evidence type="ECO:0000256" key="8">
    <source>
        <dbReference type="PIRSR" id="PIRSR602401-1"/>
    </source>
</evidence>
<keyword evidence="3 8" id="KW-0349">Heme</keyword>
<comment type="similarity">
    <text evidence="2 9">Belongs to the cytochrome P450 family.</text>
</comment>
<keyword evidence="4 8" id="KW-0479">Metal-binding</keyword>
<dbReference type="InterPro" id="IPR002401">
    <property type="entry name" value="Cyt_P450_E_grp-I"/>
</dbReference>
<feature type="binding site" description="axial binding residue" evidence="8">
    <location>
        <position position="528"/>
    </location>
    <ligand>
        <name>heme</name>
        <dbReference type="ChEBI" id="CHEBI:30413"/>
    </ligand>
    <ligandPart>
        <name>Fe</name>
        <dbReference type="ChEBI" id="CHEBI:18248"/>
    </ligandPart>
</feature>
<reference evidence="11" key="1">
    <citation type="submission" date="2021-01" db="EMBL/GenBank/DDBJ databases">
        <authorList>
            <person name="Kaushik A."/>
        </authorList>
    </citation>
    <scope>NUCLEOTIDE SEQUENCE</scope>
    <source>
        <strain evidence="11">AG2-2IIIB</strain>
    </source>
</reference>
<keyword evidence="10" id="KW-1133">Transmembrane helix</keyword>
<dbReference type="InterPro" id="IPR047146">
    <property type="entry name" value="Cyt_P450_E_CYP52_fungi"/>
</dbReference>
<evidence type="ECO:0000256" key="7">
    <source>
        <dbReference type="ARBA" id="ARBA00023033"/>
    </source>
</evidence>
<comment type="caution">
    <text evidence="11">The sequence shown here is derived from an EMBL/GenBank/DDBJ whole genome shotgun (WGS) entry which is preliminary data.</text>
</comment>
<comment type="cofactor">
    <cofactor evidence="1 8">
        <name>heme</name>
        <dbReference type="ChEBI" id="CHEBI:30413"/>
    </cofactor>
</comment>
<accession>A0A8H3DW64</accession>
<sequence length="607" mass="69316">MKWGAGLSIALRSLPGLLLPPLTAILLPRLLARAVFPDVSYGPLRAFLALPVVVQAAAFWMFYVFSCKVVRQYRRRADRRRLGPDVIEVPRIKLKWPWNLDLIPLAINNRKTDYCAAIWGRIASEYGYTFNTGLFGEDQIMTFEPENIKAILSTDFGSYEKGPLFREKMNSVLGKGVFNADGDMWKFHRGMSRPYFSRDRISHFDNFARHSDLAISKILSRLKEPARPGSPIAVDFQDLVARFTLDSGTEFLFGRDVQSLKAPLPYPHEKPKDHSASFAAAFGRAQDLLTHRLSLGHFWSWMELFWNRTEEEMKIIDAYVTPILKKKLEDKRALGPDTKVRATSEDSEATDLEEAGDTLLDHLVQFTDDISVIKDELINILVAARDTTASTLTFAVYILAENPHIMTKLRSEVLDHLGTSNHPTPENFKEMKYMRAVLNETLRLFPAVPMNERTAVRSTVLQSGGKKYYVPAGANMPYSVLHMHRRKDLWGPDAEEFDPERWLDERLKKYVTPNPFIFLPFNAGPRICLGQQFAYNEASYFLSRLLQRVESFELAPEAHPEGTLPPLDWKNGEGRKVYEKVWPKSHLTIYCNGGLWVRMKEASPIAE</sequence>
<evidence type="ECO:0000313" key="11">
    <source>
        <dbReference type="EMBL" id="CAE6540511.1"/>
    </source>
</evidence>
<evidence type="ECO:0000313" key="12">
    <source>
        <dbReference type="Proteomes" id="UP000663843"/>
    </source>
</evidence>
<evidence type="ECO:0000256" key="2">
    <source>
        <dbReference type="ARBA" id="ARBA00010617"/>
    </source>
</evidence>
<evidence type="ECO:0000256" key="5">
    <source>
        <dbReference type="ARBA" id="ARBA00023002"/>
    </source>
</evidence>
<dbReference type="CDD" id="cd11063">
    <property type="entry name" value="CYP52"/>
    <property type="match status" value="1"/>
</dbReference>
<evidence type="ECO:0000256" key="10">
    <source>
        <dbReference type="SAM" id="Phobius"/>
    </source>
</evidence>
<dbReference type="Proteomes" id="UP000663843">
    <property type="component" value="Unassembled WGS sequence"/>
</dbReference>
<keyword evidence="5 9" id="KW-0560">Oxidoreductase</keyword>
<name>A0A8H3DW64_9AGAM</name>
<keyword evidence="10" id="KW-0812">Transmembrane</keyword>
<dbReference type="EMBL" id="CAJMWT010009993">
    <property type="protein sequence ID" value="CAE6540511.1"/>
    <property type="molecule type" value="Genomic_DNA"/>
</dbReference>
<dbReference type="InterPro" id="IPR017972">
    <property type="entry name" value="Cyt_P450_CS"/>
</dbReference>